<feature type="transmembrane region" description="Helical" evidence="7">
    <location>
        <begin position="307"/>
        <end position="332"/>
    </location>
</feature>
<organism evidence="8">
    <name type="scientific">mine drainage metagenome</name>
    <dbReference type="NCBI Taxonomy" id="410659"/>
    <lineage>
        <taxon>unclassified sequences</taxon>
        <taxon>metagenomes</taxon>
        <taxon>ecological metagenomes</taxon>
    </lineage>
</organism>
<protein>
    <submittedName>
        <fullName evidence="8">Polysulfide reductase, NrfD</fullName>
    </submittedName>
</protein>
<keyword evidence="5 7" id="KW-1133">Transmembrane helix</keyword>
<comment type="caution">
    <text evidence="8">The sequence shown here is derived from an EMBL/GenBank/DDBJ whole genome shotgun (WGS) entry which is preliminary data.</text>
</comment>
<gene>
    <name evidence="8" type="ORF">GALL_275970</name>
</gene>
<evidence type="ECO:0000256" key="4">
    <source>
        <dbReference type="ARBA" id="ARBA00022692"/>
    </source>
</evidence>
<evidence type="ECO:0000256" key="1">
    <source>
        <dbReference type="ARBA" id="ARBA00004651"/>
    </source>
</evidence>
<feature type="transmembrane region" description="Helical" evidence="7">
    <location>
        <begin position="17"/>
        <end position="37"/>
    </location>
</feature>
<evidence type="ECO:0000256" key="6">
    <source>
        <dbReference type="ARBA" id="ARBA00023136"/>
    </source>
</evidence>
<feature type="transmembrane region" description="Helical" evidence="7">
    <location>
        <begin position="129"/>
        <end position="150"/>
    </location>
</feature>
<accession>A0A1J5RR28</accession>
<feature type="transmembrane region" description="Helical" evidence="7">
    <location>
        <begin position="193"/>
        <end position="217"/>
    </location>
</feature>
<dbReference type="PANTHER" id="PTHR34856">
    <property type="entry name" value="PROTEIN NRFD"/>
    <property type="match status" value="1"/>
</dbReference>
<sequence>MAANIVYREIANKRATWALLALCGLFIVAGAGAHLTMEHYGHVITGMDNRIVWGLPHVFAVFLIVAASGALNVASTASVFGKSIYKPLAPLSALLALALLAGGLTVLMLDLGRPDRIIVAATTYNFKSVFAWNVFLYTGFFTIVGAYLWMMMERRMNAYAKHLGAAAFIWRLVLTTGTGSIFGFLVARQAYQSAVLAPTFIAFSLSYGTAIYLLVLAGACAIDDRPLGDAVVRRLKNLLATFVAASLYLVAVLHLTNLYFTRNHGVENFILMDGGIFTGLFWLGQVGIGSVLPLIFLLAPGVTRSRVLLASAAVVIGGFCQMYVTIIGGQAWPLNLFPGFKVSSSFFDGEVHNYAPSIWEILLGLGGVALAIAIVILALRLLRFLPERLDDATLDPGHAALRPHPAESAHAQ</sequence>
<evidence type="ECO:0000256" key="2">
    <source>
        <dbReference type="ARBA" id="ARBA00008929"/>
    </source>
</evidence>
<dbReference type="AlphaFoldDB" id="A0A1J5RR28"/>
<dbReference type="EMBL" id="MLJW01000289">
    <property type="protein sequence ID" value="OIQ90517.1"/>
    <property type="molecule type" value="Genomic_DNA"/>
</dbReference>
<dbReference type="GO" id="GO:0005886">
    <property type="term" value="C:plasma membrane"/>
    <property type="evidence" value="ECO:0007669"/>
    <property type="project" value="UniProtKB-SubCell"/>
</dbReference>
<feature type="transmembrane region" description="Helical" evidence="7">
    <location>
        <begin position="88"/>
        <end position="109"/>
    </location>
</feature>
<feature type="transmembrane region" description="Helical" evidence="7">
    <location>
        <begin position="280"/>
        <end position="300"/>
    </location>
</feature>
<keyword evidence="3" id="KW-1003">Cell membrane</keyword>
<evidence type="ECO:0000313" key="8">
    <source>
        <dbReference type="EMBL" id="OIQ90517.1"/>
    </source>
</evidence>
<feature type="transmembrane region" description="Helical" evidence="7">
    <location>
        <begin position="57"/>
        <end position="81"/>
    </location>
</feature>
<dbReference type="Gene3D" id="1.20.1630.10">
    <property type="entry name" value="Formate dehydrogenase/DMSO reductase domain"/>
    <property type="match status" value="1"/>
</dbReference>
<evidence type="ECO:0000256" key="5">
    <source>
        <dbReference type="ARBA" id="ARBA00022989"/>
    </source>
</evidence>
<proteinExistence type="inferred from homology"/>
<keyword evidence="4 7" id="KW-0812">Transmembrane</keyword>
<evidence type="ECO:0000256" key="3">
    <source>
        <dbReference type="ARBA" id="ARBA00022475"/>
    </source>
</evidence>
<dbReference type="Pfam" id="PF03916">
    <property type="entry name" value="NrfD"/>
    <property type="match status" value="1"/>
</dbReference>
<feature type="transmembrane region" description="Helical" evidence="7">
    <location>
        <begin position="358"/>
        <end position="379"/>
    </location>
</feature>
<name>A0A1J5RR28_9ZZZZ</name>
<feature type="transmembrane region" description="Helical" evidence="7">
    <location>
        <begin position="162"/>
        <end position="187"/>
    </location>
</feature>
<comment type="similarity">
    <text evidence="2">Belongs to the NrfD family.</text>
</comment>
<dbReference type="InterPro" id="IPR052049">
    <property type="entry name" value="Electron_transfer_protein"/>
</dbReference>
<dbReference type="PANTHER" id="PTHR34856:SF2">
    <property type="entry name" value="PROTEIN NRFD"/>
    <property type="match status" value="1"/>
</dbReference>
<keyword evidence="6 7" id="KW-0472">Membrane</keyword>
<evidence type="ECO:0000256" key="7">
    <source>
        <dbReference type="SAM" id="Phobius"/>
    </source>
</evidence>
<dbReference type="InterPro" id="IPR005614">
    <property type="entry name" value="NrfD-like"/>
</dbReference>
<feature type="transmembrane region" description="Helical" evidence="7">
    <location>
        <begin position="238"/>
        <end position="260"/>
    </location>
</feature>
<reference evidence="8" key="1">
    <citation type="submission" date="2016-10" db="EMBL/GenBank/DDBJ databases">
        <title>Sequence of Gallionella enrichment culture.</title>
        <authorList>
            <person name="Poehlein A."/>
            <person name="Muehling M."/>
            <person name="Daniel R."/>
        </authorList>
    </citation>
    <scope>NUCLEOTIDE SEQUENCE</scope>
</reference>
<comment type="subcellular location">
    <subcellularLocation>
        <location evidence="1">Cell membrane</location>
        <topology evidence="1">Multi-pass membrane protein</topology>
    </subcellularLocation>
</comment>